<dbReference type="GO" id="GO:0016972">
    <property type="term" value="F:thiol oxidase activity"/>
    <property type="evidence" value="ECO:0007669"/>
    <property type="project" value="UniProtKB-EC"/>
</dbReference>
<comment type="cofactor">
    <cofactor evidence="1 6">
        <name>FAD</name>
        <dbReference type="ChEBI" id="CHEBI:57692"/>
    </cofactor>
</comment>
<proteinExistence type="predicted"/>
<keyword evidence="3 6" id="KW-0274">FAD</keyword>
<dbReference type="Pfam" id="PF04777">
    <property type="entry name" value="Evr1_Alr"/>
    <property type="match status" value="1"/>
</dbReference>
<evidence type="ECO:0000256" key="5">
    <source>
        <dbReference type="ARBA" id="ARBA00023157"/>
    </source>
</evidence>
<keyword evidence="4 6" id="KW-0560">Oxidoreductase</keyword>
<dbReference type="InterPro" id="IPR036774">
    <property type="entry name" value="ERV/ALR_sulphydryl_oxid_sf"/>
</dbReference>
<comment type="caution">
    <text evidence="8">The sequence shown here is derived from an EMBL/GenBank/DDBJ whole genome shotgun (WGS) entry which is preliminary data.</text>
</comment>
<dbReference type="SUPFAM" id="SSF69000">
    <property type="entry name" value="FAD-dependent thiol oxidase"/>
    <property type="match status" value="1"/>
</dbReference>
<dbReference type="AlphaFoldDB" id="A0A8X6R2L3"/>
<dbReference type="EC" id="1.8.3.2" evidence="6"/>
<accession>A0A8X6R2L3</accession>
<evidence type="ECO:0000256" key="6">
    <source>
        <dbReference type="RuleBase" id="RU371123"/>
    </source>
</evidence>
<evidence type="ECO:0000256" key="4">
    <source>
        <dbReference type="ARBA" id="ARBA00023002"/>
    </source>
</evidence>
<dbReference type="EMBL" id="BMAU01021018">
    <property type="protein sequence ID" value="GFX86990.1"/>
    <property type="molecule type" value="Genomic_DNA"/>
</dbReference>
<dbReference type="Gene3D" id="1.20.120.310">
    <property type="entry name" value="ERV/ALR sulfhydryl oxidase domain"/>
    <property type="match status" value="1"/>
</dbReference>
<keyword evidence="5" id="KW-1015">Disulfide bond</keyword>
<feature type="domain" description="ERV/ALR sulfhydryl oxidase" evidence="7">
    <location>
        <begin position="133"/>
        <end position="243"/>
    </location>
</feature>
<dbReference type="InterPro" id="IPR017905">
    <property type="entry name" value="ERV/ALR_sulphydryl_oxidase"/>
</dbReference>
<organism evidence="8 9">
    <name type="scientific">Trichonephila clavipes</name>
    <name type="common">Golden silk orbweaver</name>
    <name type="synonym">Nephila clavipes</name>
    <dbReference type="NCBI Taxonomy" id="2585209"/>
    <lineage>
        <taxon>Eukaryota</taxon>
        <taxon>Metazoa</taxon>
        <taxon>Ecdysozoa</taxon>
        <taxon>Arthropoda</taxon>
        <taxon>Chelicerata</taxon>
        <taxon>Arachnida</taxon>
        <taxon>Araneae</taxon>
        <taxon>Araneomorphae</taxon>
        <taxon>Entelegynae</taxon>
        <taxon>Araneoidea</taxon>
        <taxon>Nephilidae</taxon>
        <taxon>Trichonephila</taxon>
    </lineage>
</organism>
<keyword evidence="2 6" id="KW-0285">Flavoprotein</keyword>
<comment type="catalytic activity">
    <reaction evidence="6">
        <text>2 R'C(R)SH + O2 = R'C(R)S-S(R)CR' + H2O2</text>
        <dbReference type="Rhea" id="RHEA:17357"/>
        <dbReference type="ChEBI" id="CHEBI:15379"/>
        <dbReference type="ChEBI" id="CHEBI:16240"/>
        <dbReference type="ChEBI" id="CHEBI:16520"/>
        <dbReference type="ChEBI" id="CHEBI:17412"/>
        <dbReference type="EC" id="1.8.3.2"/>
    </reaction>
</comment>
<reference evidence="8" key="1">
    <citation type="submission" date="2020-08" db="EMBL/GenBank/DDBJ databases">
        <title>Multicomponent nature underlies the extraordinary mechanical properties of spider dragline silk.</title>
        <authorList>
            <person name="Kono N."/>
            <person name="Nakamura H."/>
            <person name="Mori M."/>
            <person name="Yoshida Y."/>
            <person name="Ohtoshi R."/>
            <person name="Malay A.D."/>
            <person name="Moran D.A.P."/>
            <person name="Tomita M."/>
            <person name="Numata K."/>
            <person name="Arakawa K."/>
        </authorList>
    </citation>
    <scope>NUCLEOTIDE SEQUENCE</scope>
</reference>
<gene>
    <name evidence="8" type="primary">AVEN_261794_1</name>
    <name evidence="8" type="ORF">TNCV_2868161</name>
</gene>
<dbReference type="PROSITE" id="PS51324">
    <property type="entry name" value="ERV_ALR"/>
    <property type="match status" value="1"/>
</dbReference>
<evidence type="ECO:0000259" key="7">
    <source>
        <dbReference type="PROSITE" id="PS51324"/>
    </source>
</evidence>
<evidence type="ECO:0000256" key="1">
    <source>
        <dbReference type="ARBA" id="ARBA00001974"/>
    </source>
</evidence>
<evidence type="ECO:0000256" key="2">
    <source>
        <dbReference type="ARBA" id="ARBA00022630"/>
    </source>
</evidence>
<evidence type="ECO:0000313" key="9">
    <source>
        <dbReference type="Proteomes" id="UP000887159"/>
    </source>
</evidence>
<keyword evidence="9" id="KW-1185">Reference proteome</keyword>
<sequence>MDSIQVPWDTKLFQDEFRQGTPQERLEQTTMMFLLRLVALVKEEMHIRTFRKPESHEAVQAWISLLKHTLFATLTLLYNVRWTVRHFFLLDNLVFDLVHEGRVSALRQFMTQELNISMTNSLTLAERNFEKLNFLNIVQFGSSFWRLLHWMAQAMDMRDASSHPVIDMTKKIWRELITEPLYRLLRCGICMTHMRHIMQEMKSELMDESTQYQLIWFNIHNKVTARKMYHTATQSQNVYSESELEKDSAFMRQGLSP</sequence>
<evidence type="ECO:0000256" key="3">
    <source>
        <dbReference type="ARBA" id="ARBA00022827"/>
    </source>
</evidence>
<name>A0A8X6R2L3_TRICX</name>
<evidence type="ECO:0000313" key="8">
    <source>
        <dbReference type="EMBL" id="GFX86990.1"/>
    </source>
</evidence>
<protein>
    <recommendedName>
        <fullName evidence="6">Sulfhydryl oxidase</fullName>
        <ecNumber evidence="6">1.8.3.2</ecNumber>
    </recommendedName>
</protein>
<dbReference type="Proteomes" id="UP000887159">
    <property type="component" value="Unassembled WGS sequence"/>
</dbReference>